<dbReference type="GO" id="GO:0003824">
    <property type="term" value="F:catalytic activity"/>
    <property type="evidence" value="ECO:0007669"/>
    <property type="project" value="InterPro"/>
</dbReference>
<dbReference type="InterPro" id="IPR016431">
    <property type="entry name" value="Pyrv-formate_lyase-activ_prd"/>
</dbReference>
<feature type="binding site" evidence="5">
    <location>
        <position position="61"/>
    </location>
    <ligand>
        <name>[4Fe-4S] cluster</name>
        <dbReference type="ChEBI" id="CHEBI:49883"/>
        <note>4Fe-4S-S-AdoMet</note>
    </ligand>
</feature>
<dbReference type="GO" id="GO:0046872">
    <property type="term" value="F:metal ion binding"/>
    <property type="evidence" value="ECO:0007669"/>
    <property type="project" value="UniProtKB-KW"/>
</dbReference>
<dbReference type="CDD" id="cd01335">
    <property type="entry name" value="Radical_SAM"/>
    <property type="match status" value="1"/>
</dbReference>
<feature type="binding site" evidence="5">
    <location>
        <position position="57"/>
    </location>
    <ligand>
        <name>[4Fe-4S] cluster</name>
        <dbReference type="ChEBI" id="CHEBI:49883"/>
        <note>4Fe-4S-S-AdoMet</note>
    </ligand>
</feature>
<evidence type="ECO:0000256" key="4">
    <source>
        <dbReference type="ARBA" id="ARBA00023014"/>
    </source>
</evidence>
<keyword evidence="4 5" id="KW-0411">Iron-sulfur</keyword>
<evidence type="ECO:0000256" key="5">
    <source>
        <dbReference type="PIRSR" id="PIRSR004869-50"/>
    </source>
</evidence>
<feature type="domain" description="Radical SAM core" evidence="6">
    <location>
        <begin position="53"/>
        <end position="183"/>
    </location>
</feature>
<feature type="binding site" evidence="5">
    <location>
        <position position="64"/>
    </location>
    <ligand>
        <name>[4Fe-4S] cluster</name>
        <dbReference type="ChEBI" id="CHEBI:49883"/>
        <note>4Fe-4S-S-AdoMet</note>
    </ligand>
</feature>
<evidence type="ECO:0000256" key="2">
    <source>
        <dbReference type="ARBA" id="ARBA00022723"/>
    </source>
</evidence>
<sequence>MKCYLCPRNCGADRDNGEIGFCGETNAIVAARAALHLWEEPCISGEAGSGAVFFSGCNLRCVFCQNVHIARAKIGKKIPVERLAAIFMELEAKGALNINLVTPTHYVLQIIEALELAKDQGLDLPVIYNTASYEKVETLKLLEGKVNIFLPDFKYLDPDLSRKYSKAIDYPETAKAALKEMVRQIGKPVFDEDGIMKKGVIVRHLMLPGGLEDSKKIIKYLHERYGNLIYISIMNQFTPLPHVKKFPELDRKISSAEYDELLDYAIALGVENAFIQEGGTAEESFIPKFDNEGV</sequence>
<keyword evidence="8" id="KW-1185">Reference proteome</keyword>
<name>A0A923HZQ9_9FIRM</name>
<keyword evidence="1 5" id="KW-0949">S-adenosyl-L-methionine</keyword>
<accession>A0A923HZQ9</accession>
<evidence type="ECO:0000313" key="8">
    <source>
        <dbReference type="Proteomes" id="UP000616595"/>
    </source>
</evidence>
<gene>
    <name evidence="7" type="ORF">GH810_11745</name>
</gene>
<dbReference type="Pfam" id="PF04055">
    <property type="entry name" value="Radical_SAM"/>
    <property type="match status" value="1"/>
</dbReference>
<reference evidence="7" key="1">
    <citation type="submission" date="2019-10" db="EMBL/GenBank/DDBJ databases">
        <authorList>
            <person name="Ross D.E."/>
            <person name="Gulliver D."/>
        </authorList>
    </citation>
    <scope>NUCLEOTIDE SEQUENCE</scope>
    <source>
        <strain evidence="7">DER-2019</strain>
    </source>
</reference>
<dbReference type="InterPro" id="IPR040085">
    <property type="entry name" value="MJ0674-like"/>
</dbReference>
<dbReference type="PANTHER" id="PTHR43075:SF1">
    <property type="entry name" value="FORMATE LYASE ACTIVATING ENZYME, PUTATIVE (AFU_ORTHOLOGUE AFUA_2G15630)-RELATED"/>
    <property type="match status" value="1"/>
</dbReference>
<dbReference type="PIRSF" id="PIRSF004869">
    <property type="entry name" value="PflX_prd"/>
    <property type="match status" value="1"/>
</dbReference>
<evidence type="ECO:0000313" key="7">
    <source>
        <dbReference type="EMBL" id="MBC3888986.1"/>
    </source>
</evidence>
<keyword evidence="3 5" id="KW-0408">Iron</keyword>
<dbReference type="GO" id="GO:0051536">
    <property type="term" value="F:iron-sulfur cluster binding"/>
    <property type="evidence" value="ECO:0007669"/>
    <property type="project" value="UniProtKB-KW"/>
</dbReference>
<comment type="cofactor">
    <cofactor evidence="5">
        <name>[4Fe-4S] cluster</name>
        <dbReference type="ChEBI" id="CHEBI:49883"/>
    </cofactor>
    <text evidence="5">Binds 1 [4Fe-4S] cluster. The cluster is coordinated with 3 cysteines and an exchangeable S-adenosyl-L-methionine.</text>
</comment>
<reference evidence="7" key="2">
    <citation type="submission" date="2020-10" db="EMBL/GenBank/DDBJ databases">
        <title>Comparative genomics of the Acetobacterium genus.</title>
        <authorList>
            <person name="Marshall C."/>
            <person name="May H."/>
            <person name="Norman S."/>
        </authorList>
    </citation>
    <scope>NUCLEOTIDE SEQUENCE</scope>
    <source>
        <strain evidence="7">DER-2019</strain>
    </source>
</reference>
<dbReference type="Gene3D" id="3.20.20.70">
    <property type="entry name" value="Aldolase class I"/>
    <property type="match status" value="1"/>
</dbReference>
<dbReference type="InterPro" id="IPR007197">
    <property type="entry name" value="rSAM"/>
</dbReference>
<dbReference type="EMBL" id="WJBD01000014">
    <property type="protein sequence ID" value="MBC3888986.1"/>
    <property type="molecule type" value="Genomic_DNA"/>
</dbReference>
<organism evidence="7 8">
    <name type="scientific">Acetobacterium paludosum</name>
    <dbReference type="NCBI Taxonomy" id="52693"/>
    <lineage>
        <taxon>Bacteria</taxon>
        <taxon>Bacillati</taxon>
        <taxon>Bacillota</taxon>
        <taxon>Clostridia</taxon>
        <taxon>Eubacteriales</taxon>
        <taxon>Eubacteriaceae</taxon>
        <taxon>Acetobacterium</taxon>
    </lineage>
</organism>
<evidence type="ECO:0000259" key="6">
    <source>
        <dbReference type="Pfam" id="PF04055"/>
    </source>
</evidence>
<dbReference type="InterPro" id="IPR058240">
    <property type="entry name" value="rSAM_sf"/>
</dbReference>
<dbReference type="SFLD" id="SFLDG01099">
    <property type="entry name" value="Uncharacterised_Radical_SAM_Su"/>
    <property type="match status" value="1"/>
</dbReference>
<dbReference type="Proteomes" id="UP000616595">
    <property type="component" value="Unassembled WGS sequence"/>
</dbReference>
<dbReference type="SUPFAM" id="SSF102114">
    <property type="entry name" value="Radical SAM enzymes"/>
    <property type="match status" value="1"/>
</dbReference>
<proteinExistence type="predicted"/>
<dbReference type="AlphaFoldDB" id="A0A923HZQ9"/>
<comment type="caution">
    <text evidence="7">The sequence shown here is derived from an EMBL/GenBank/DDBJ whole genome shotgun (WGS) entry which is preliminary data.</text>
</comment>
<evidence type="ECO:0000256" key="3">
    <source>
        <dbReference type="ARBA" id="ARBA00023004"/>
    </source>
</evidence>
<dbReference type="RefSeq" id="WP_148568254.1">
    <property type="nucleotide sequence ID" value="NZ_RXYA01000016.1"/>
</dbReference>
<protein>
    <submittedName>
        <fullName evidence="7">Radical SAM protein</fullName>
    </submittedName>
</protein>
<keyword evidence="2 5" id="KW-0479">Metal-binding</keyword>
<evidence type="ECO:0000256" key="1">
    <source>
        <dbReference type="ARBA" id="ARBA00022691"/>
    </source>
</evidence>
<dbReference type="InterPro" id="IPR013785">
    <property type="entry name" value="Aldolase_TIM"/>
</dbReference>
<dbReference type="OrthoDB" id="9778883at2"/>
<dbReference type="PANTHER" id="PTHR43075">
    <property type="entry name" value="FORMATE LYASE ACTIVATING ENZYME, PUTATIVE (AFU_ORTHOLOGUE AFUA_2G15630)-RELATED"/>
    <property type="match status" value="1"/>
</dbReference>
<dbReference type="SFLD" id="SFLDS00029">
    <property type="entry name" value="Radical_SAM"/>
    <property type="match status" value="1"/>
</dbReference>